<sequence length="80" mass="9085">MAVTLMEKGRHAGMWKVRVQPRDKNGARISVPTQYVEGTKKDAEKLERKLLVEAEEAVYDNYDAKKASLFESLFALCVQP</sequence>
<evidence type="ECO:0008006" key="3">
    <source>
        <dbReference type="Google" id="ProtNLM"/>
    </source>
</evidence>
<gene>
    <name evidence="1" type="ORF">SAMN05216431_11713</name>
</gene>
<comment type="caution">
    <text evidence="1">The sequence shown here is derived from an EMBL/GenBank/DDBJ whole genome shotgun (WGS) entry which is preliminary data.</text>
</comment>
<organism evidence="1 2">
    <name type="scientific">Ligilactobacillus ruminis</name>
    <dbReference type="NCBI Taxonomy" id="1623"/>
    <lineage>
        <taxon>Bacteria</taxon>
        <taxon>Bacillati</taxon>
        <taxon>Bacillota</taxon>
        <taxon>Bacilli</taxon>
        <taxon>Lactobacillales</taxon>
        <taxon>Lactobacillaceae</taxon>
        <taxon>Ligilactobacillus</taxon>
    </lineage>
</organism>
<dbReference type="Proteomes" id="UP000182089">
    <property type="component" value="Unassembled WGS sequence"/>
</dbReference>
<reference evidence="1 2" key="1">
    <citation type="submission" date="2016-10" db="EMBL/GenBank/DDBJ databases">
        <authorList>
            <person name="Varghese N."/>
            <person name="Submissions S."/>
        </authorList>
    </citation>
    <scope>NUCLEOTIDE SEQUENCE [LARGE SCALE GENOMIC DNA]</scope>
    <source>
        <strain evidence="1 2">WC1T17</strain>
    </source>
</reference>
<dbReference type="EMBL" id="FOCC01000017">
    <property type="protein sequence ID" value="SEM97512.1"/>
    <property type="molecule type" value="Genomic_DNA"/>
</dbReference>
<evidence type="ECO:0000313" key="2">
    <source>
        <dbReference type="Proteomes" id="UP000182089"/>
    </source>
</evidence>
<name>A0ABY1AEF2_9LACO</name>
<evidence type="ECO:0000313" key="1">
    <source>
        <dbReference type="EMBL" id="SEM97512.1"/>
    </source>
</evidence>
<protein>
    <recommendedName>
        <fullName evidence="3">Site-specific integrase</fullName>
    </recommendedName>
</protein>
<proteinExistence type="predicted"/>
<accession>A0ABY1AEF2</accession>